<feature type="region of interest" description="Disordered" evidence="5">
    <location>
        <begin position="1"/>
        <end position="90"/>
    </location>
</feature>
<dbReference type="GO" id="GO:0000127">
    <property type="term" value="C:transcription factor TFIIIC complex"/>
    <property type="evidence" value="ECO:0007669"/>
    <property type="project" value="InterPro"/>
</dbReference>
<dbReference type="GO" id="GO:0006384">
    <property type="term" value="P:transcription initiation at RNA polymerase III promoter"/>
    <property type="evidence" value="ECO:0007669"/>
    <property type="project" value="InterPro"/>
</dbReference>
<evidence type="ECO:0000259" key="6">
    <source>
        <dbReference type="Pfam" id="PF09734"/>
    </source>
</evidence>
<evidence type="ECO:0000256" key="1">
    <source>
        <dbReference type="ARBA" id="ARBA00004123"/>
    </source>
</evidence>
<dbReference type="Proteomes" id="UP001165740">
    <property type="component" value="Chromosome 9"/>
</dbReference>
<evidence type="ECO:0000256" key="4">
    <source>
        <dbReference type="ARBA" id="ARBA00023242"/>
    </source>
</evidence>
<dbReference type="InterPro" id="IPR019136">
    <property type="entry name" value="TF_IIIC_su-5_HTH"/>
</dbReference>
<evidence type="ECO:0000313" key="10">
    <source>
        <dbReference type="RefSeq" id="XP_055897661.1"/>
    </source>
</evidence>
<sequence length="556" mass="64214">MENSAEDELKPSCSSNYLTSERTEKLADEMETEEIDNTDREEEEEGELNGSIEQEEEGELNGSIEQEEEGDEEIDENEDEMESKASAHKVVDGADLFDDFEFGTNRAEENSTFREDVATDVGGWADGDKVCTAAVNLSRKFICIDYPGVIRNVDKALDTLGGVSYIQKCIKQNHKLELNFRPKDPYCKPVLSSLCPSRNLLLKIRRRRKLEPNSNPVMQYEYQIEVIGAVDNMYRFDKMCDFQYLPVIKLPGGQYKEILSSIKPKIDDDREEYLSRKVPLYLPPFCFSRRETPTNFFFENEVLTEGETAIGSDRKKRFHGVIHRSFNNPDVPVQPNPAVTEKASKLPEHHVKIVTDILNDLFKERPLWIKTAIMARIDHVHHRLIKPILPMVAYYIETGAWRNLWCKFGFDPKKDPAAKIYQTIDFRLRTAANKNQVEAKRGVETPRYIHSTKKNLPVHKTPIHSVEDINPSELEVKKLNPSGLDLTYIFSPDHRPPYRQMRYQVCDVLHEQVQKMLHENDGKETVCTERDGWCIPDFTDMCRDILSKSVEKHFSK</sequence>
<reference evidence="9 10" key="1">
    <citation type="submission" date="2025-04" db="UniProtKB">
        <authorList>
            <consortium name="RefSeq"/>
        </authorList>
    </citation>
    <scope>IDENTIFICATION</scope>
</reference>
<dbReference type="InterPro" id="IPR041499">
    <property type="entry name" value="Tfc1/Sfc1_N"/>
</dbReference>
<dbReference type="Pfam" id="PF09734">
    <property type="entry name" value="Tau95"/>
    <property type="match status" value="1"/>
</dbReference>
<dbReference type="PANTHER" id="PTHR13230:SF5">
    <property type="entry name" value="GENERAL TRANSCRIPTION FACTOR 3C POLYPEPTIDE 5"/>
    <property type="match status" value="1"/>
</dbReference>
<evidence type="ECO:0000259" key="7">
    <source>
        <dbReference type="Pfam" id="PF17682"/>
    </source>
</evidence>
<dbReference type="GO" id="GO:0005634">
    <property type="term" value="C:nucleus"/>
    <property type="evidence" value="ECO:0007669"/>
    <property type="project" value="UniProtKB-SubCell"/>
</dbReference>
<dbReference type="FunFam" id="3.30.200.160:FF:000002">
    <property type="entry name" value="Transcription factor IIIC, subunit 5"/>
    <property type="match status" value="1"/>
</dbReference>
<dbReference type="RefSeq" id="XP_055897661.1">
    <property type="nucleotide sequence ID" value="XM_056041686.1"/>
</dbReference>
<evidence type="ECO:0000256" key="3">
    <source>
        <dbReference type="ARBA" id="ARBA00023163"/>
    </source>
</evidence>
<keyword evidence="2" id="KW-0238">DNA-binding</keyword>
<keyword evidence="4" id="KW-0539">Nucleus</keyword>
<evidence type="ECO:0000313" key="9">
    <source>
        <dbReference type="RefSeq" id="XP_055897660.1"/>
    </source>
</evidence>
<evidence type="ECO:0000256" key="2">
    <source>
        <dbReference type="ARBA" id="ARBA00023125"/>
    </source>
</evidence>
<dbReference type="GO" id="GO:0001003">
    <property type="term" value="F:RNA polymerase III type 2 promoter sequence-specific DNA binding"/>
    <property type="evidence" value="ECO:0007669"/>
    <property type="project" value="TreeGrafter"/>
</dbReference>
<comment type="subcellular location">
    <subcellularLocation>
        <location evidence="1">Nucleus</location>
    </subcellularLocation>
</comment>
<dbReference type="RefSeq" id="XP_055897662.1">
    <property type="nucleotide sequence ID" value="XM_056041687.1"/>
</dbReference>
<feature type="domain" description="Transcription factor IIIC subunit Tfc1/Sfc1 triple barrel" evidence="7">
    <location>
        <begin position="142"/>
        <end position="245"/>
    </location>
</feature>
<dbReference type="OrthoDB" id="5598268at2759"/>
<dbReference type="Pfam" id="PF17682">
    <property type="entry name" value="Tau95_N"/>
    <property type="match status" value="1"/>
</dbReference>
<dbReference type="GeneID" id="106058470"/>
<evidence type="ECO:0000313" key="8">
    <source>
        <dbReference type="Proteomes" id="UP001165740"/>
    </source>
</evidence>
<feature type="domain" description="Transcription factor IIIC subunit 5 HTH" evidence="6">
    <location>
        <begin position="282"/>
        <end position="427"/>
    </location>
</feature>
<keyword evidence="8" id="KW-1185">Reference proteome</keyword>
<dbReference type="InterPro" id="IPR042536">
    <property type="entry name" value="TFIIIC_tauA_Sfc1"/>
</dbReference>
<evidence type="ECO:0000256" key="5">
    <source>
        <dbReference type="SAM" id="MobiDB-lite"/>
    </source>
</evidence>
<dbReference type="PANTHER" id="PTHR13230">
    <property type="entry name" value="GENERAL TRANSCRIPTION FACTOR IIIC, POLYPEPTIDE 5"/>
    <property type="match status" value="1"/>
</dbReference>
<dbReference type="InterPro" id="IPR040454">
    <property type="entry name" value="TF_IIIC_Tfc1/Sfc1"/>
</dbReference>
<keyword evidence="3" id="KW-0804">Transcription</keyword>
<organism evidence="8 9">
    <name type="scientific">Biomphalaria glabrata</name>
    <name type="common">Bloodfluke planorb</name>
    <name type="synonym">Freshwater snail</name>
    <dbReference type="NCBI Taxonomy" id="6526"/>
    <lineage>
        <taxon>Eukaryota</taxon>
        <taxon>Metazoa</taxon>
        <taxon>Spiralia</taxon>
        <taxon>Lophotrochozoa</taxon>
        <taxon>Mollusca</taxon>
        <taxon>Gastropoda</taxon>
        <taxon>Heterobranchia</taxon>
        <taxon>Euthyneura</taxon>
        <taxon>Panpulmonata</taxon>
        <taxon>Hygrophila</taxon>
        <taxon>Lymnaeoidea</taxon>
        <taxon>Planorbidae</taxon>
        <taxon>Biomphalaria</taxon>
    </lineage>
</organism>
<protein>
    <submittedName>
        <fullName evidence="9 10">General transcription factor 3C polypeptide 5-like</fullName>
    </submittedName>
</protein>
<dbReference type="Gene3D" id="3.30.200.160">
    <property type="entry name" value="TFIIIC, subcomplex tauA, subunit Sfc1, barrel domain"/>
    <property type="match status" value="1"/>
</dbReference>
<evidence type="ECO:0000313" key="11">
    <source>
        <dbReference type="RefSeq" id="XP_055897662.1"/>
    </source>
</evidence>
<feature type="compositionally biased region" description="Acidic residues" evidence="5">
    <location>
        <begin position="29"/>
        <end position="81"/>
    </location>
</feature>
<dbReference type="RefSeq" id="XP_055897660.1">
    <property type="nucleotide sequence ID" value="XM_056041685.1"/>
</dbReference>
<dbReference type="GO" id="GO:0001002">
    <property type="term" value="F:RNA polymerase III type 1 promoter sequence-specific DNA binding"/>
    <property type="evidence" value="ECO:0007669"/>
    <property type="project" value="TreeGrafter"/>
</dbReference>
<gene>
    <name evidence="9 10 11" type="primary">LOC106058470</name>
</gene>
<proteinExistence type="predicted"/>
<dbReference type="OMA" id="PPEYFVR"/>
<name>A0A9W3BE01_BIOGL</name>
<accession>A0A9W3BE01</accession>
<dbReference type="AlphaFoldDB" id="A0A9W3BE01"/>